<dbReference type="Pfam" id="PF13802">
    <property type="entry name" value="Gal_mutarotas_2"/>
    <property type="match status" value="1"/>
</dbReference>
<dbReference type="Gene3D" id="3.20.20.80">
    <property type="entry name" value="Glycosidases"/>
    <property type="match status" value="2"/>
</dbReference>
<dbReference type="AlphaFoldDB" id="A0A1B2J332"/>
<dbReference type="PANTHER" id="PTHR22762:SF166">
    <property type="entry name" value="ALPHA-GLUCOSIDASE"/>
    <property type="match status" value="1"/>
</dbReference>
<dbReference type="Pfam" id="PF01055">
    <property type="entry name" value="Glyco_hydro_31_2nd"/>
    <property type="match status" value="1"/>
</dbReference>
<dbReference type="CDD" id="cd14752">
    <property type="entry name" value="GH31_N"/>
    <property type="match status" value="1"/>
</dbReference>
<evidence type="ECO:0000256" key="3">
    <source>
        <dbReference type="ARBA" id="ARBA00023295"/>
    </source>
</evidence>
<dbReference type="InterPro" id="IPR011013">
    <property type="entry name" value="Gal_mutarotase_sf_dom"/>
</dbReference>
<keyword evidence="9" id="KW-0614">Plasmid</keyword>
<evidence type="ECO:0000259" key="8">
    <source>
        <dbReference type="Pfam" id="PF21365"/>
    </source>
</evidence>
<name>A0A1B2J332_9LACO</name>
<feature type="domain" description="Glycoside hydrolase family 31 TIM barrel" evidence="5">
    <location>
        <begin position="252"/>
        <end position="577"/>
    </location>
</feature>
<keyword evidence="10" id="KW-1185">Reference proteome</keyword>
<organism evidence="9 10">
    <name type="scientific">Secundilactobacillus paracollinoides</name>
    <dbReference type="NCBI Taxonomy" id="240427"/>
    <lineage>
        <taxon>Bacteria</taxon>
        <taxon>Bacillati</taxon>
        <taxon>Bacillota</taxon>
        <taxon>Bacilli</taxon>
        <taxon>Lactobacillales</taxon>
        <taxon>Lactobacillaceae</taxon>
        <taxon>Secundilactobacillus</taxon>
    </lineage>
</organism>
<evidence type="ECO:0000256" key="1">
    <source>
        <dbReference type="ARBA" id="ARBA00007806"/>
    </source>
</evidence>
<evidence type="ECO:0000259" key="6">
    <source>
        <dbReference type="Pfam" id="PF13802"/>
    </source>
</evidence>
<dbReference type="Proteomes" id="UP000093267">
    <property type="component" value="Plasmid pL11995-5"/>
</dbReference>
<dbReference type="Pfam" id="PF21365">
    <property type="entry name" value="Glyco_hydro_31_3rd"/>
    <property type="match status" value="1"/>
</dbReference>
<dbReference type="SUPFAM" id="SSF74650">
    <property type="entry name" value="Galactose mutarotase-like"/>
    <property type="match status" value="1"/>
</dbReference>
<evidence type="ECO:0000256" key="4">
    <source>
        <dbReference type="RuleBase" id="RU361185"/>
    </source>
</evidence>
<dbReference type="GO" id="GO:0030246">
    <property type="term" value="F:carbohydrate binding"/>
    <property type="evidence" value="ECO:0007669"/>
    <property type="project" value="InterPro"/>
</dbReference>
<dbReference type="SUPFAM" id="SSF51445">
    <property type="entry name" value="(Trans)glycosidases"/>
    <property type="match status" value="1"/>
</dbReference>
<dbReference type="Pfam" id="PF17137">
    <property type="entry name" value="DUF5110"/>
    <property type="match status" value="1"/>
</dbReference>
<geneLocation type="plasmid" evidence="10">
    <name>pl11995-5</name>
</geneLocation>
<dbReference type="Gene3D" id="2.60.40.1760">
    <property type="entry name" value="glycosyl hydrolase (family 31)"/>
    <property type="match status" value="1"/>
</dbReference>
<gene>
    <name evidence="9" type="ORF">AYR63_16175</name>
</gene>
<evidence type="ECO:0000313" key="9">
    <source>
        <dbReference type="EMBL" id="ANZ68701.1"/>
    </source>
</evidence>
<dbReference type="InterPro" id="IPR030458">
    <property type="entry name" value="Glyco_hydro_31_AS"/>
</dbReference>
<dbReference type="EMBL" id="CP014929">
    <property type="protein sequence ID" value="ANZ68701.1"/>
    <property type="molecule type" value="Genomic_DNA"/>
</dbReference>
<protein>
    <submittedName>
        <fullName evidence="9">Alpha-glucosidase</fullName>
    </submittedName>
</protein>
<dbReference type="InterPro" id="IPR048395">
    <property type="entry name" value="Glyco_hydro_31_C"/>
</dbReference>
<evidence type="ECO:0000256" key="2">
    <source>
        <dbReference type="ARBA" id="ARBA00022801"/>
    </source>
</evidence>
<reference evidence="9 10" key="1">
    <citation type="submission" date="2016-03" db="EMBL/GenBank/DDBJ databases">
        <title>Pediococcus and Lactobacillus from brewery environment - whole genome sequencing and assembly.</title>
        <authorList>
            <person name="Behr J."/>
            <person name="Geissler A.J."/>
            <person name="Vogel R.F."/>
        </authorList>
    </citation>
    <scope>NUCLEOTIDE SEQUENCE [LARGE SCALE GENOMIC DNA]</scope>
    <source>
        <strain evidence="9 10">TMW 1.1995</strain>
        <plasmid evidence="10">pl11995-5</plasmid>
    </source>
</reference>
<dbReference type="OrthoDB" id="176168at2"/>
<dbReference type="InterPro" id="IPR033403">
    <property type="entry name" value="DUF5110"/>
</dbReference>
<dbReference type="GO" id="GO:0005975">
    <property type="term" value="P:carbohydrate metabolic process"/>
    <property type="evidence" value="ECO:0007669"/>
    <property type="project" value="InterPro"/>
</dbReference>
<feature type="domain" description="DUF5110" evidence="7">
    <location>
        <begin position="688"/>
        <end position="751"/>
    </location>
</feature>
<dbReference type="CDD" id="cd06604">
    <property type="entry name" value="GH31_glucosidase_II_MalA"/>
    <property type="match status" value="1"/>
</dbReference>
<dbReference type="Gene3D" id="2.60.40.1180">
    <property type="entry name" value="Golgi alpha-mannosidase II"/>
    <property type="match status" value="2"/>
</dbReference>
<evidence type="ECO:0000259" key="5">
    <source>
        <dbReference type="Pfam" id="PF01055"/>
    </source>
</evidence>
<dbReference type="RefSeq" id="WP_065937788.1">
    <property type="nucleotide sequence ID" value="NZ_CP014929.1"/>
</dbReference>
<accession>A0A1B2J332</accession>
<dbReference type="InterPro" id="IPR025887">
    <property type="entry name" value="Glyco_hydro_31_N_dom"/>
</dbReference>
<dbReference type="InterPro" id="IPR013780">
    <property type="entry name" value="Glyco_hydro_b"/>
</dbReference>
<keyword evidence="2 4" id="KW-0378">Hydrolase</keyword>
<feature type="domain" description="Glycosyl hydrolase family 31 C-terminal" evidence="8">
    <location>
        <begin position="585"/>
        <end position="671"/>
    </location>
</feature>
<dbReference type="PROSITE" id="PS00129">
    <property type="entry name" value="GLYCOSYL_HYDROL_F31_1"/>
    <property type="match status" value="1"/>
</dbReference>
<feature type="domain" description="Glycoside hydrolase family 31 N-terminal" evidence="6">
    <location>
        <begin position="21"/>
        <end position="210"/>
    </location>
</feature>
<dbReference type="InterPro" id="IPR000322">
    <property type="entry name" value="Glyco_hydro_31_TIM"/>
</dbReference>
<dbReference type="SUPFAM" id="SSF51011">
    <property type="entry name" value="Glycosyl hydrolase domain"/>
    <property type="match status" value="1"/>
</dbReference>
<proteinExistence type="inferred from homology"/>
<keyword evidence="3 4" id="KW-0326">Glycosidase</keyword>
<dbReference type="GO" id="GO:0004553">
    <property type="term" value="F:hydrolase activity, hydrolyzing O-glycosyl compounds"/>
    <property type="evidence" value="ECO:0007669"/>
    <property type="project" value="InterPro"/>
</dbReference>
<comment type="similarity">
    <text evidence="1 4">Belongs to the glycosyl hydrolase 31 family.</text>
</comment>
<dbReference type="InterPro" id="IPR017853">
    <property type="entry name" value="GH"/>
</dbReference>
<dbReference type="PANTHER" id="PTHR22762">
    <property type="entry name" value="ALPHA-GLUCOSIDASE"/>
    <property type="match status" value="1"/>
</dbReference>
<evidence type="ECO:0000259" key="7">
    <source>
        <dbReference type="Pfam" id="PF17137"/>
    </source>
</evidence>
<evidence type="ECO:0000313" key="10">
    <source>
        <dbReference type="Proteomes" id="UP000093267"/>
    </source>
</evidence>
<sequence>MSALPSYTQNGQTITFAFTQPLQLTIVTPEIIRVFINRGEQGDSYAIEGHKIQATDFTIESAGDHYIIRTSTLTIHLDSERHLDTFDKDGNALITDYRGKRIHLKGVDKVHERLVEAEGHSVTKAPTKSDQGYYEIIKSLAPDEYFYGLGDKTGYLNKRGFAYDNWNVDNPAPQLEILPNIYKSIPVMLGLKNGHPYGIFFDNTYQSHLDMGKESNHYYFYSAVQGNLDYYIIGGTTLKDIVTKYTYLTGRTPLPQKWTLGYQQSRWGYSACQEEVQAIADNLAKYDLPCDAIHFDIDYMDGYRVFTWDKDKYQGNPKKFITKLNQQGLKVIPIIDPGVKQDSDYHIYAEGLKKGYFVKSADGDVYINKVWPGNAAFPDFGRPEVRQWWANNGKFLTDLGVAGIWIDMNEPSTFEGPIPDDVVFNDQDTPSTHKKMHNVYGHNMAKATYTGLKEQTGNRPFVITRAAYAGTQKYSTVWTGDNRSMWPHIQMMIPQLCNLGLSGFSFTGTDIGGFASDTTSELLTRWIEGAIFSPLLRNHAELGTRQQEPWVFGEPTLNIYRKYLKLRYRLIPYLYDLFAKETKTGLPIMRPVVLNYDQDPRVRDLNDEYMVGDDILVAPVVQKSQFKRLVYLPAGNWVDFWNGAEYAGNQDIVVDTPLDKLPLFVKQNTILPWGPAVSHISDEPLKAMTFRVFGTQGTYQHYQDNGRDFKYQSGEWNNYTITQLPIDHNKVNVQLTHHGYQPVYQQITVELSDHVVKLTYDNDSSCYRE</sequence>